<organism evidence="8">
    <name type="scientific">Apis mellifera</name>
    <name type="common">Honeybee</name>
    <dbReference type="NCBI Taxonomy" id="7460"/>
    <lineage>
        <taxon>Eukaryota</taxon>
        <taxon>Metazoa</taxon>
        <taxon>Ecdysozoa</taxon>
        <taxon>Arthropoda</taxon>
        <taxon>Hexapoda</taxon>
        <taxon>Insecta</taxon>
        <taxon>Pterygota</taxon>
        <taxon>Neoptera</taxon>
        <taxon>Endopterygota</taxon>
        <taxon>Hymenoptera</taxon>
        <taxon>Apocrita</taxon>
        <taxon>Aculeata</taxon>
        <taxon>Apoidea</taxon>
        <taxon>Anthophila</taxon>
        <taxon>Apidae</taxon>
        <taxon>Apis</taxon>
    </lineage>
</organism>
<feature type="compositionally biased region" description="Polar residues" evidence="5">
    <location>
        <begin position="360"/>
        <end position="379"/>
    </location>
</feature>
<evidence type="ECO:0000256" key="5">
    <source>
        <dbReference type="SAM" id="MobiDB-lite"/>
    </source>
</evidence>
<feature type="compositionally biased region" description="Basic and acidic residues" evidence="5">
    <location>
        <begin position="102"/>
        <end position="111"/>
    </location>
</feature>
<dbReference type="SUPFAM" id="SSF50729">
    <property type="entry name" value="PH domain-like"/>
    <property type="match status" value="3"/>
</dbReference>
<dbReference type="PANTHER" id="PTHR45899:SF2">
    <property type="entry name" value="RHO GTPASE ACTIVATING PROTEIN AT 15B, ISOFORM C"/>
    <property type="match status" value="1"/>
</dbReference>
<dbReference type="PROSITE" id="PS50238">
    <property type="entry name" value="RHOGAP"/>
    <property type="match status" value="1"/>
</dbReference>
<feature type="domain" description="PH" evidence="6">
    <location>
        <begin position="646"/>
        <end position="751"/>
    </location>
</feature>
<dbReference type="Proteomes" id="UP000005203">
    <property type="component" value="Linkage group LG7"/>
</dbReference>
<dbReference type="SMART" id="SM00324">
    <property type="entry name" value="RhoGAP"/>
    <property type="match status" value="1"/>
</dbReference>
<evidence type="ECO:0000256" key="4">
    <source>
        <dbReference type="ARBA" id="ARBA00022737"/>
    </source>
</evidence>
<keyword evidence="2" id="KW-0343">GTPase activation</keyword>
<dbReference type="GO" id="GO:0005547">
    <property type="term" value="F:phosphatidylinositol-3,4,5-trisphosphate binding"/>
    <property type="evidence" value="ECO:0007669"/>
    <property type="project" value="InterPro"/>
</dbReference>
<comment type="subcellular location">
    <subcellularLocation>
        <location evidence="1">Cytoplasm</location>
    </subcellularLocation>
</comment>
<dbReference type="InterPro" id="IPR001849">
    <property type="entry name" value="PH_domain"/>
</dbReference>
<feature type="region of interest" description="Disordered" evidence="5">
    <location>
        <begin position="68"/>
        <end position="115"/>
    </location>
</feature>
<feature type="region of interest" description="Disordered" evidence="5">
    <location>
        <begin position="465"/>
        <end position="486"/>
    </location>
</feature>
<evidence type="ECO:0000256" key="1">
    <source>
        <dbReference type="ARBA" id="ARBA00004496"/>
    </source>
</evidence>
<evidence type="ECO:0000259" key="7">
    <source>
        <dbReference type="PROSITE" id="PS50238"/>
    </source>
</evidence>
<evidence type="ECO:0000313" key="10">
    <source>
        <dbReference type="RefSeq" id="XP_006572223.1"/>
    </source>
</evidence>
<dbReference type="GO" id="GO:0007165">
    <property type="term" value="P:signal transduction"/>
    <property type="evidence" value="ECO:0007669"/>
    <property type="project" value="InterPro"/>
</dbReference>
<evidence type="ECO:0000313" key="8">
    <source>
        <dbReference type="EnsemblMetazoa" id="XP_006572223"/>
    </source>
</evidence>
<reference evidence="10" key="2">
    <citation type="submission" date="2025-04" db="UniProtKB">
        <authorList>
            <consortium name="RefSeq"/>
        </authorList>
    </citation>
    <scope>IDENTIFICATION</scope>
    <source>
        <strain evidence="10">DH4</strain>
        <tissue evidence="10">Whole body</tissue>
    </source>
</reference>
<name>A0A7M7H063_APIME</name>
<evidence type="ECO:0000256" key="2">
    <source>
        <dbReference type="ARBA" id="ARBA00022468"/>
    </source>
</evidence>
<dbReference type="SUPFAM" id="SSF48350">
    <property type="entry name" value="GTPase activation domain, GAP"/>
    <property type="match status" value="1"/>
</dbReference>
<dbReference type="PANTHER" id="PTHR45899">
    <property type="entry name" value="RHO GTPASE ACTIVATING PROTEIN AT 15B, ISOFORM C"/>
    <property type="match status" value="1"/>
</dbReference>
<dbReference type="AlphaFoldDB" id="A0A7M7H063"/>
<keyword evidence="9" id="KW-1185">Reference proteome</keyword>
<proteinExistence type="predicted"/>
<dbReference type="RefSeq" id="XP_006572223.1">
    <property type="nucleotide sequence ID" value="XM_006572160.2"/>
</dbReference>
<gene>
    <name evidence="8" type="primary">727370</name>
    <name evidence="10" type="synonym">LOC727370</name>
</gene>
<dbReference type="CDD" id="cd04385">
    <property type="entry name" value="RhoGAP_ARAP"/>
    <property type="match status" value="1"/>
</dbReference>
<feature type="domain" description="Rho-GAP" evidence="7">
    <location>
        <begin position="868"/>
        <end position="1054"/>
    </location>
</feature>
<dbReference type="InterPro" id="IPR008936">
    <property type="entry name" value="Rho_GTPase_activation_prot"/>
</dbReference>
<evidence type="ECO:0000259" key="6">
    <source>
        <dbReference type="PROSITE" id="PS50003"/>
    </source>
</evidence>
<dbReference type="Pfam" id="PF00620">
    <property type="entry name" value="RhoGAP"/>
    <property type="match status" value="1"/>
</dbReference>
<dbReference type="GO" id="GO:0005737">
    <property type="term" value="C:cytoplasm"/>
    <property type="evidence" value="ECO:0007669"/>
    <property type="project" value="UniProtKB-SubCell"/>
</dbReference>
<evidence type="ECO:0000256" key="3">
    <source>
        <dbReference type="ARBA" id="ARBA00022490"/>
    </source>
</evidence>
<dbReference type="InterPro" id="IPR011993">
    <property type="entry name" value="PH-like_dom_sf"/>
</dbReference>
<feature type="compositionally biased region" description="Polar residues" evidence="5">
    <location>
        <begin position="90"/>
        <end position="101"/>
    </location>
</feature>
<keyword evidence="4" id="KW-0677">Repeat</keyword>
<dbReference type="OrthoDB" id="29546at2759"/>
<dbReference type="Gene3D" id="1.10.555.10">
    <property type="entry name" value="Rho GTPase activation protein"/>
    <property type="match status" value="1"/>
</dbReference>
<sequence>MYEANVDSSLNQCATPRRDFKNEELLLDVTTRPKHVAQLLRFWILRLKTSNETEKFLFEMEEKPIPKPRSVMSERPIPAPRRLPPLLPSAQCSSYGSSNQSEKSDDAKSEIRSTNNEFFRNLSTSSRQLKDEISEKMTMKGRAVISSTRNASIRLEKSVKNLLTRRLTSSNQDDIIRDNSIVNKKFKDPVEEERCVSMPTDDIFSSISFYSPLNSNLRSIKNEEDLSGTCHNPPPPAYPPPHPDESIYDELQSVTSGSSRYDTISSTISDKVDRDFPESFDLLNFALNQASDSDQSLNLSDINITLPQDKLDNVKRLSRSDSWTFYDTAPIGKSEGIEELDRISSTEEDILDKEVRFDRTSNASNESQASIQNSLYENLSPQKTQVEKEIKLNNIENRQQSSKSLLFEFDPFAKTSDENVYSNFENNDLMLLETLLATNDTPNSSGSILDFQETVDSEEIQNDINEKDAEHISSVPPEPPRRFDSLPKNEYDEVTEILLQSDKNTIGKNPALLPKLAHLVTRKQPAAPPRKLTTKNRLSQTSFPPIISVSVSTTATASDDSAMYTTNESSSSSVNKTTEEHKCVSVIQKLKKLRHDSTGHGIRPNVMSFVKNSSKLLSRNRDQNSTVPITKSMKLERPKVNELQNLMTHRGIVYRTGIGIERAKDLVLRAAVLADQKLSFYTDKSMSTLKEVIDLNTVYSIHLLQDFKIIDGETVYCIAISSEGRPSVHVFYAKGIAERRIWAQRILEAITTIFPTKYTTELTRVGWAYLKEGVTGTWFAAWVLLYQRTLIYTKSLDSFMAITFGELDLRKARCIVLREQEGPISSAVLVPVVVVDAGTGALHVAAPGTHEGSAWRHALYQAAITCGPALEQQQLTQDNVPVILDKCINFIYAHGIMSKGIYRQNGSNSAVVKLLKAFRRDAWATQITRNAYTEHDVATVLRRFLRDLPNPLFPPNIHDRLCFTSETINENERVSAYSKLLSTLTPIPAATLRRILAHLHCLSQQSSKNLMTSENLSAIWGPTLMHAGENSAEEWNRSETRVIGDLIKLYPKLYQLTAADLAKEAKILEILEKHHGSNNGLRGAPSGDLKIWIYIFSRDGECVNVTIKPPMTISGELKFADTKSKNFKNYLFEFSQAKLYCYKDKVCANVLYEWKIEDIIWYLGHESKRNPQTGWSITFIIKNKKPTRCKETPFFGNTLAGSLKEEQYKWIAAMVFGEYQLNIRPPSVNLMDP</sequence>
<feature type="compositionally biased region" description="Pro residues" evidence="5">
    <location>
        <begin position="77"/>
        <end position="87"/>
    </location>
</feature>
<dbReference type="Pfam" id="PF00169">
    <property type="entry name" value="PH"/>
    <property type="match status" value="1"/>
</dbReference>
<protein>
    <submittedName>
        <fullName evidence="10">Uncharacterized protein LOC727370 isoform X5</fullName>
    </submittedName>
</protein>
<accession>A0A7M7H063</accession>
<accession>A0A8B6ZAE8</accession>
<dbReference type="InterPro" id="IPR000198">
    <property type="entry name" value="RhoGAP_dom"/>
</dbReference>
<reference evidence="8" key="1">
    <citation type="submission" date="2021-01" db="UniProtKB">
        <authorList>
            <consortium name="EnsemblMetazoa"/>
        </authorList>
    </citation>
    <scope>IDENTIFICATION</scope>
    <source>
        <strain evidence="8">DH4</strain>
    </source>
</reference>
<dbReference type="InterPro" id="IPR052227">
    <property type="entry name" value="Arf-Rho-GAP_ANK-PH_domain"/>
</dbReference>
<dbReference type="EnsemblMetazoa" id="XM_006572160">
    <property type="protein sequence ID" value="XP_006572223"/>
    <property type="gene ID" value="LOC727370"/>
</dbReference>
<keyword evidence="3" id="KW-0963">Cytoplasm</keyword>
<dbReference type="Gene3D" id="2.30.29.30">
    <property type="entry name" value="Pleckstrin-homology domain (PH domain)/Phosphotyrosine-binding domain (PTB)"/>
    <property type="match status" value="1"/>
</dbReference>
<dbReference type="PROSITE" id="PS50003">
    <property type="entry name" value="PH_DOMAIN"/>
    <property type="match status" value="1"/>
</dbReference>
<feature type="region of interest" description="Disordered" evidence="5">
    <location>
        <begin position="359"/>
        <end position="379"/>
    </location>
</feature>
<dbReference type="GO" id="GO:0005096">
    <property type="term" value="F:GTPase activator activity"/>
    <property type="evidence" value="ECO:0007669"/>
    <property type="project" value="UniProtKB-KW"/>
</dbReference>
<evidence type="ECO:0000313" key="9">
    <source>
        <dbReference type="Proteomes" id="UP000005203"/>
    </source>
</evidence>
<dbReference type="InterPro" id="IPR037858">
    <property type="entry name" value="RhoGAP_ARAP"/>
</dbReference>
<dbReference type="SMART" id="SM00233">
    <property type="entry name" value="PH"/>
    <property type="match status" value="3"/>
</dbReference>